<dbReference type="Proteomes" id="UP000014212">
    <property type="component" value="Unassembled WGS sequence"/>
</dbReference>
<name>R9HTM6_BACUN</name>
<proteinExistence type="predicted"/>
<gene>
    <name evidence="1" type="ORF">C801_02991</name>
</gene>
<evidence type="ECO:0000313" key="1">
    <source>
        <dbReference type="EMBL" id="EOS07214.1"/>
    </source>
</evidence>
<dbReference type="SUPFAM" id="SSF57938">
    <property type="entry name" value="DnaJ/Hsp40 cysteine-rich domain"/>
    <property type="match status" value="1"/>
</dbReference>
<dbReference type="AlphaFoldDB" id="R9HTM6"/>
<comment type="caution">
    <text evidence="1">The sequence shown here is derived from an EMBL/GenBank/DDBJ whole genome shotgun (WGS) entry which is preliminary data.</text>
</comment>
<evidence type="ECO:0000313" key="2">
    <source>
        <dbReference type="Proteomes" id="UP000014212"/>
    </source>
</evidence>
<accession>R9HTM6</accession>
<dbReference type="EMBL" id="ASSO01000009">
    <property type="protein sequence ID" value="EOS07214.1"/>
    <property type="molecule type" value="Genomic_DNA"/>
</dbReference>
<protein>
    <submittedName>
        <fullName evidence="1">Uncharacterized protein</fullName>
    </submittedName>
</protein>
<reference evidence="1 2" key="1">
    <citation type="submission" date="2013-04" db="EMBL/GenBank/DDBJ databases">
        <title>The Genome Sequence of Bacteroides uniformis dnLKV2.</title>
        <authorList>
            <consortium name="The Broad Institute Genomics Platform"/>
            <consortium name="The Broad Institute Genome Sequencing Center for Infectious Disease"/>
            <person name="Earl A."/>
            <person name="Xavier R."/>
            <person name="Kuhn K."/>
            <person name="Stappenbeck T."/>
            <person name="Walker B."/>
            <person name="Young S."/>
            <person name="Zeng Q."/>
            <person name="Gargeya S."/>
            <person name="Fitzgerald M."/>
            <person name="Haas B."/>
            <person name="Abouelleil A."/>
            <person name="Allen A.W."/>
            <person name="Alvarado L."/>
            <person name="Arachchi H.M."/>
            <person name="Berlin A.M."/>
            <person name="Chapman S.B."/>
            <person name="Gainer-Dewar J."/>
            <person name="Goldberg J."/>
            <person name="Griggs A."/>
            <person name="Gujja S."/>
            <person name="Hansen M."/>
            <person name="Howarth C."/>
            <person name="Imamovic A."/>
            <person name="Ireland A."/>
            <person name="Larimer J."/>
            <person name="McCowan C."/>
            <person name="Murphy C."/>
            <person name="Pearson M."/>
            <person name="Poon T.W."/>
            <person name="Priest M."/>
            <person name="Roberts A."/>
            <person name="Saif S."/>
            <person name="Shea T."/>
            <person name="Sisk P."/>
            <person name="Sykes S."/>
            <person name="Wortman J."/>
            <person name="Nusbaum C."/>
            <person name="Birren B."/>
        </authorList>
    </citation>
    <scope>NUCLEOTIDE SEQUENCE [LARGE SCALE GENOMIC DNA]</scope>
    <source>
        <strain evidence="2">dnLKV2</strain>
    </source>
</reference>
<dbReference type="RefSeq" id="WP_016273844.1">
    <property type="nucleotide sequence ID" value="NZ_KE159487.1"/>
</dbReference>
<dbReference type="HOGENOM" id="CLU_178269_0_0_10"/>
<organism evidence="1 2">
    <name type="scientific">Bacteroides uniformis dnLKV2</name>
    <dbReference type="NCBI Taxonomy" id="1235787"/>
    <lineage>
        <taxon>Bacteria</taxon>
        <taxon>Pseudomonadati</taxon>
        <taxon>Bacteroidota</taxon>
        <taxon>Bacteroidia</taxon>
        <taxon>Bacteroidales</taxon>
        <taxon>Bacteroidaceae</taxon>
        <taxon>Bacteroides</taxon>
    </lineage>
</organism>
<sequence>MSKKKTIINLTPPGRIHKEEFVSKGHVCGYCHGKGWFHGDLHTDETVPCPDCGGSGEVMAIVSIDWKPSNKVKNEEK</sequence>
<dbReference type="InterPro" id="IPR036410">
    <property type="entry name" value="HSP_DnaJ_Cys-rich_dom_sf"/>
</dbReference>
<dbReference type="Gene3D" id="6.20.20.10">
    <property type="match status" value="1"/>
</dbReference>
<dbReference type="PATRIC" id="fig|1235787.3.peg.3036"/>